<accession>A0A2J8PLY7</accession>
<name>A0A2J8PLY7_PANTR</name>
<gene>
    <name evidence="10" type="ORF">CK820_G0001868</name>
</gene>
<dbReference type="AlphaFoldDB" id="A0A2J8PLY7"/>
<dbReference type="InterPro" id="IPR018732">
    <property type="entry name" value="Dpy-19/Dpy-19-like"/>
</dbReference>
<proteinExistence type="inferred from homology"/>
<evidence type="ECO:0000256" key="5">
    <source>
        <dbReference type="ARBA" id="ARBA00022692"/>
    </source>
</evidence>
<evidence type="ECO:0000256" key="1">
    <source>
        <dbReference type="ARBA" id="ARBA00004141"/>
    </source>
</evidence>
<comment type="caution">
    <text evidence="10">The sequence shown here is derived from an EMBL/GenBank/DDBJ whole genome shotgun (WGS) entry which is preliminary data.</text>
</comment>
<dbReference type="Pfam" id="PF10034">
    <property type="entry name" value="Dpy19"/>
    <property type="match status" value="1"/>
</dbReference>
<evidence type="ECO:0000256" key="4">
    <source>
        <dbReference type="ARBA" id="ARBA00022679"/>
    </source>
</evidence>
<keyword evidence="3" id="KW-0328">Glycosyltransferase</keyword>
<evidence type="ECO:0000313" key="10">
    <source>
        <dbReference type="EMBL" id="PNI85035.1"/>
    </source>
</evidence>
<dbReference type="Proteomes" id="UP000236370">
    <property type="component" value="Unassembled WGS sequence"/>
</dbReference>
<comment type="similarity">
    <text evidence="2">Belongs to the dpy-19 family.</text>
</comment>
<evidence type="ECO:0000256" key="6">
    <source>
        <dbReference type="ARBA" id="ARBA00022989"/>
    </source>
</evidence>
<dbReference type="GO" id="GO:0016757">
    <property type="term" value="F:glycosyltransferase activity"/>
    <property type="evidence" value="ECO:0007669"/>
    <property type="project" value="UniProtKB-KW"/>
</dbReference>
<keyword evidence="6 9" id="KW-1133">Transmembrane helix</keyword>
<dbReference type="PANTHER" id="PTHR31488:SF2">
    <property type="entry name" value="C-MANNOSYLTRANSFERASE DPY19L4-RELATED"/>
    <property type="match status" value="1"/>
</dbReference>
<comment type="subcellular location">
    <subcellularLocation>
        <location evidence="1">Membrane</location>
        <topology evidence="1">Multi-pass membrane protein</topology>
    </subcellularLocation>
</comment>
<keyword evidence="4" id="KW-0808">Transferase</keyword>
<evidence type="ECO:0000256" key="9">
    <source>
        <dbReference type="SAM" id="Phobius"/>
    </source>
</evidence>
<dbReference type="EMBL" id="NBAG03000213">
    <property type="protein sequence ID" value="PNI85035.1"/>
    <property type="molecule type" value="Genomic_DNA"/>
</dbReference>
<feature type="non-terminal residue" evidence="10">
    <location>
        <position position="128"/>
    </location>
</feature>
<feature type="compositionally biased region" description="Basic and acidic residues" evidence="8">
    <location>
        <begin position="18"/>
        <end position="32"/>
    </location>
</feature>
<protein>
    <submittedName>
        <fullName evidence="10">DPY19L4 isoform 1</fullName>
    </submittedName>
</protein>
<evidence type="ECO:0000256" key="2">
    <source>
        <dbReference type="ARBA" id="ARBA00008744"/>
    </source>
</evidence>
<organism evidence="10 11">
    <name type="scientific">Pan troglodytes</name>
    <name type="common">Chimpanzee</name>
    <dbReference type="NCBI Taxonomy" id="9598"/>
    <lineage>
        <taxon>Eukaryota</taxon>
        <taxon>Metazoa</taxon>
        <taxon>Chordata</taxon>
        <taxon>Craniata</taxon>
        <taxon>Vertebrata</taxon>
        <taxon>Euteleostomi</taxon>
        <taxon>Mammalia</taxon>
        <taxon>Eutheria</taxon>
        <taxon>Euarchontoglires</taxon>
        <taxon>Primates</taxon>
        <taxon>Haplorrhini</taxon>
        <taxon>Catarrhini</taxon>
        <taxon>Hominidae</taxon>
        <taxon>Pan</taxon>
    </lineage>
</organism>
<feature type="transmembrane region" description="Helical" evidence="9">
    <location>
        <begin position="89"/>
        <end position="114"/>
    </location>
</feature>
<sequence length="128" mass="14467">MAEEEGPPVELRQRKKPKSSENKESAKEEKISDIPIPERAPKRVYELTHNNKTVSLKTINAVQQMSLYPELIASILYQATGSNEIIEPVYFYIGIVFGLQGIYVTALFVTSWLMSGTWLAGMLTVAWF</sequence>
<dbReference type="GO" id="GO:0016020">
    <property type="term" value="C:membrane"/>
    <property type="evidence" value="ECO:0007669"/>
    <property type="project" value="UniProtKB-SubCell"/>
</dbReference>
<keyword evidence="5 9" id="KW-0812">Transmembrane</keyword>
<evidence type="ECO:0000256" key="8">
    <source>
        <dbReference type="SAM" id="MobiDB-lite"/>
    </source>
</evidence>
<evidence type="ECO:0000313" key="11">
    <source>
        <dbReference type="Proteomes" id="UP000236370"/>
    </source>
</evidence>
<dbReference type="SMR" id="A0A2J8PLY7"/>
<keyword evidence="7 9" id="KW-0472">Membrane</keyword>
<dbReference type="PANTHER" id="PTHR31488">
    <property type="entry name" value="DPY-19-LIKE 1, LIKE (H. SAPIENS)"/>
    <property type="match status" value="1"/>
</dbReference>
<evidence type="ECO:0000256" key="3">
    <source>
        <dbReference type="ARBA" id="ARBA00022676"/>
    </source>
</evidence>
<evidence type="ECO:0000256" key="7">
    <source>
        <dbReference type="ARBA" id="ARBA00023136"/>
    </source>
</evidence>
<feature type="region of interest" description="Disordered" evidence="8">
    <location>
        <begin position="1"/>
        <end position="37"/>
    </location>
</feature>
<reference evidence="10 11" key="1">
    <citation type="submission" date="2017-12" db="EMBL/GenBank/DDBJ databases">
        <title>High-resolution comparative analysis of great ape genomes.</title>
        <authorList>
            <person name="Pollen A."/>
            <person name="Hastie A."/>
            <person name="Hormozdiari F."/>
            <person name="Dougherty M."/>
            <person name="Liu R."/>
            <person name="Chaisson M."/>
            <person name="Hoppe E."/>
            <person name="Hill C."/>
            <person name="Pang A."/>
            <person name="Hillier L."/>
            <person name="Baker C."/>
            <person name="Armstrong J."/>
            <person name="Shendure J."/>
            <person name="Paten B."/>
            <person name="Wilson R."/>
            <person name="Chao H."/>
            <person name="Schneider V."/>
            <person name="Ventura M."/>
            <person name="Kronenberg Z."/>
            <person name="Murali S."/>
            <person name="Gordon D."/>
            <person name="Cantsilieris S."/>
            <person name="Munson K."/>
            <person name="Nelson B."/>
            <person name="Raja A."/>
            <person name="Underwood J."/>
            <person name="Diekhans M."/>
            <person name="Fiddes I."/>
            <person name="Haussler D."/>
            <person name="Eichler E."/>
        </authorList>
    </citation>
    <scope>NUCLEOTIDE SEQUENCE [LARGE SCALE GENOMIC DNA]</scope>
    <source>
        <strain evidence="10">Yerkes chimp pedigree #C0471</strain>
    </source>
</reference>